<dbReference type="GO" id="GO:0042171">
    <property type="term" value="F:lysophosphatidic acid acyltransferase activity"/>
    <property type="evidence" value="ECO:0007669"/>
    <property type="project" value="TreeGrafter"/>
</dbReference>
<dbReference type="PANTHER" id="PTHR42886:SF29">
    <property type="entry name" value="PUMMELIG, ISOFORM A"/>
    <property type="match status" value="1"/>
</dbReference>
<dbReference type="GO" id="GO:0006654">
    <property type="term" value="P:phosphatidic acid biosynthetic process"/>
    <property type="evidence" value="ECO:0007669"/>
    <property type="project" value="TreeGrafter"/>
</dbReference>
<dbReference type="GO" id="GO:0005743">
    <property type="term" value="C:mitochondrial inner membrane"/>
    <property type="evidence" value="ECO:0007669"/>
    <property type="project" value="TreeGrafter"/>
</dbReference>
<dbReference type="OrthoDB" id="7457040at2759"/>
<dbReference type="PANTHER" id="PTHR42886">
    <property type="entry name" value="RE40534P-RELATED"/>
    <property type="match status" value="1"/>
</dbReference>
<feature type="domain" description="AB hydrolase-1" evidence="2">
    <location>
        <begin position="119"/>
        <end position="267"/>
    </location>
</feature>
<keyword evidence="4" id="KW-1185">Reference proteome</keyword>
<dbReference type="GO" id="GO:0055088">
    <property type="term" value="P:lipid homeostasis"/>
    <property type="evidence" value="ECO:0007669"/>
    <property type="project" value="TreeGrafter"/>
</dbReference>
<accession>A0A1L0CRR3</accession>
<dbReference type="Gene3D" id="3.40.50.1820">
    <property type="entry name" value="alpha/beta hydrolase"/>
    <property type="match status" value="2"/>
</dbReference>
<protein>
    <recommendedName>
        <fullName evidence="2">AB hydrolase-1 domain-containing protein</fullName>
    </recommendedName>
</protein>
<dbReference type="InterPro" id="IPR000073">
    <property type="entry name" value="AB_hydrolase_1"/>
</dbReference>
<dbReference type="SUPFAM" id="SSF53474">
    <property type="entry name" value="alpha/beta-Hydrolases"/>
    <property type="match status" value="1"/>
</dbReference>
<gene>
    <name evidence="3" type="ORF">HGUI_03433</name>
</gene>
<sequence length="484" mass="55235">MVTKSKDEDDKKIQIYQSNDDESENIRQKLVKEYSYKGYFKTWNSSKTLAEREYDILTTVSNILNLKKPNINVELIDTDIDYQTEYQKSLKDSKKEINTIHELSIDNKNNSSPGSHKEVVLLHGYGASLGLFYNNFEALSTLENTSVHVLDMLGFGLSSRPKFPKRKATEKTNFEYTFKKNIKDDETGEMKPTMVTENVKVKTSLEDVEVAENFFIDSLESWRKKKNIEKFTLIGHSLGGYLSSCYAMKYPERVTKLVLLSPVGLETSSFDLSKDKNDKKSTIKVSENDIDNAPDVQEEVPQDTHVNLSKIKKPGFLESDASGHVNVSPNMPSALRLFWKSELSPFTFVRKSFFLGPSVMKGWSFTRFMDLKDEVKILKMHDYCYACFAGKGSGEYCIPRILSPSILPYNPLLKRLPKAIQCDSLWVYGDSDWMNSSAGAAMCKKINELGKYKADFDIVSNAGHHMYLDNPKEFNSMILNFIQK</sequence>
<comment type="similarity">
    <text evidence="1">Belongs to the peptidase S33 family. ABHD4/ABHD5 subfamily.</text>
</comment>
<dbReference type="GO" id="GO:0035965">
    <property type="term" value="P:cardiolipin acyl-chain remodeling"/>
    <property type="evidence" value="ECO:0007669"/>
    <property type="project" value="TreeGrafter"/>
</dbReference>
<dbReference type="EMBL" id="FQNF01000087">
    <property type="protein sequence ID" value="SGZ41233.1"/>
    <property type="molecule type" value="Genomic_DNA"/>
</dbReference>
<evidence type="ECO:0000259" key="2">
    <source>
        <dbReference type="Pfam" id="PF00561"/>
    </source>
</evidence>
<organism evidence="3 4">
    <name type="scientific">Hanseniaspora guilliermondii</name>
    <dbReference type="NCBI Taxonomy" id="56406"/>
    <lineage>
        <taxon>Eukaryota</taxon>
        <taxon>Fungi</taxon>
        <taxon>Dikarya</taxon>
        <taxon>Ascomycota</taxon>
        <taxon>Saccharomycotina</taxon>
        <taxon>Saccharomycetes</taxon>
        <taxon>Saccharomycodales</taxon>
        <taxon>Saccharomycodaceae</taxon>
        <taxon>Hanseniaspora</taxon>
    </lineage>
</organism>
<dbReference type="Proteomes" id="UP000183365">
    <property type="component" value="Unassembled WGS sequence"/>
</dbReference>
<evidence type="ECO:0000256" key="1">
    <source>
        <dbReference type="ARBA" id="ARBA00038097"/>
    </source>
</evidence>
<dbReference type="GO" id="GO:0004623">
    <property type="term" value="F:phospholipase A2 activity"/>
    <property type="evidence" value="ECO:0007669"/>
    <property type="project" value="TreeGrafter"/>
</dbReference>
<evidence type="ECO:0000313" key="3">
    <source>
        <dbReference type="EMBL" id="SGZ41233.1"/>
    </source>
</evidence>
<dbReference type="Pfam" id="PF00561">
    <property type="entry name" value="Abhydrolase_1"/>
    <property type="match status" value="1"/>
</dbReference>
<dbReference type="VEuPathDB" id="FungiDB:HGUI_03433"/>
<reference evidence="4" key="1">
    <citation type="submission" date="2016-11" db="EMBL/GenBank/DDBJ databases">
        <authorList>
            <person name="Guldener U."/>
        </authorList>
    </citation>
    <scope>NUCLEOTIDE SEQUENCE [LARGE SCALE GENOMIC DNA]</scope>
</reference>
<evidence type="ECO:0000313" key="4">
    <source>
        <dbReference type="Proteomes" id="UP000183365"/>
    </source>
</evidence>
<name>A0A1L0CRR3_9ASCO</name>
<dbReference type="InterPro" id="IPR029058">
    <property type="entry name" value="AB_hydrolase_fold"/>
</dbReference>
<proteinExistence type="inferred from homology"/>
<dbReference type="AlphaFoldDB" id="A0A1L0CRR3"/>